<name>A0A067CYF1_SAPPC</name>
<reference evidence="1 2" key="1">
    <citation type="journal article" date="2013" name="PLoS Genet.">
        <title>Distinctive expansion of potential virulence genes in the genome of the oomycete fish pathogen Saprolegnia parasitica.</title>
        <authorList>
            <person name="Jiang R.H."/>
            <person name="de Bruijn I."/>
            <person name="Haas B.J."/>
            <person name="Belmonte R."/>
            <person name="Lobach L."/>
            <person name="Christie J."/>
            <person name="van den Ackerveken G."/>
            <person name="Bottin A."/>
            <person name="Bulone V."/>
            <person name="Diaz-Moreno S.M."/>
            <person name="Dumas B."/>
            <person name="Fan L."/>
            <person name="Gaulin E."/>
            <person name="Govers F."/>
            <person name="Grenville-Briggs L.J."/>
            <person name="Horner N.R."/>
            <person name="Levin J.Z."/>
            <person name="Mammella M."/>
            <person name="Meijer H.J."/>
            <person name="Morris P."/>
            <person name="Nusbaum C."/>
            <person name="Oome S."/>
            <person name="Phillips A.J."/>
            <person name="van Rooyen D."/>
            <person name="Rzeszutek E."/>
            <person name="Saraiva M."/>
            <person name="Secombes C.J."/>
            <person name="Seidl M.F."/>
            <person name="Snel B."/>
            <person name="Stassen J.H."/>
            <person name="Sykes S."/>
            <person name="Tripathy S."/>
            <person name="van den Berg H."/>
            <person name="Vega-Arreguin J.C."/>
            <person name="Wawra S."/>
            <person name="Young S.K."/>
            <person name="Zeng Q."/>
            <person name="Dieguez-Uribeondo J."/>
            <person name="Russ C."/>
            <person name="Tyler B.M."/>
            <person name="van West P."/>
        </authorList>
    </citation>
    <scope>NUCLEOTIDE SEQUENCE [LARGE SCALE GENOMIC DNA]</scope>
    <source>
        <strain evidence="1 2">CBS 223.65</strain>
    </source>
</reference>
<dbReference type="EMBL" id="KK583189">
    <property type="protein sequence ID" value="KDO35694.1"/>
    <property type="molecule type" value="Genomic_DNA"/>
</dbReference>
<dbReference type="GeneID" id="24140346"/>
<keyword evidence="2" id="KW-1185">Reference proteome</keyword>
<dbReference type="RefSeq" id="XP_012194066.1">
    <property type="nucleotide sequence ID" value="XM_012338676.1"/>
</dbReference>
<protein>
    <submittedName>
        <fullName evidence="1">Uncharacterized protein</fullName>
    </submittedName>
</protein>
<evidence type="ECO:0000313" key="2">
    <source>
        <dbReference type="Proteomes" id="UP000030745"/>
    </source>
</evidence>
<dbReference type="KEGG" id="spar:SPRG_18850"/>
<accession>A0A067CYF1</accession>
<dbReference type="Proteomes" id="UP000030745">
    <property type="component" value="Unassembled WGS sequence"/>
</dbReference>
<sequence>MHRASSRKTIFSRFSQNLLSPRWLKLVKSYSRRTRPIPSASRISIWYFQTHPGCLVLGQVTLWRHLLKQNASFASFRR</sequence>
<gene>
    <name evidence="1" type="ORF">SPRG_18850</name>
</gene>
<dbReference type="VEuPathDB" id="FungiDB:SPRG_18850"/>
<dbReference type="AlphaFoldDB" id="A0A067CYF1"/>
<proteinExistence type="predicted"/>
<organism evidence="1 2">
    <name type="scientific">Saprolegnia parasitica (strain CBS 223.65)</name>
    <dbReference type="NCBI Taxonomy" id="695850"/>
    <lineage>
        <taxon>Eukaryota</taxon>
        <taxon>Sar</taxon>
        <taxon>Stramenopiles</taxon>
        <taxon>Oomycota</taxon>
        <taxon>Saprolegniomycetes</taxon>
        <taxon>Saprolegniales</taxon>
        <taxon>Saprolegniaceae</taxon>
        <taxon>Saprolegnia</taxon>
    </lineage>
</organism>
<evidence type="ECO:0000313" key="1">
    <source>
        <dbReference type="EMBL" id="KDO35694.1"/>
    </source>
</evidence>